<evidence type="ECO:0000313" key="1">
    <source>
        <dbReference type="EMBL" id="GEM83897.1"/>
    </source>
</evidence>
<proteinExistence type="predicted"/>
<dbReference type="EMBL" id="BJXL01000066">
    <property type="protein sequence ID" value="GEM83897.1"/>
    <property type="molecule type" value="Genomic_DNA"/>
</dbReference>
<sequence>MFNFLANLNPNDLLAALDELRASAAQMKCIEDRLAAMQRMLEYEFGSPVRDLPAHDPRNLPLIAQITAGLVDVQAGLGKPGTRGHIANVGDNPADLYFHARGKRVGPYKLLSGATLDLSFALEQLEVIPDPAGTVVQIHLQ</sequence>
<organism evidence="1 2">
    <name type="scientific">Meiothermus hypogaeus NBRC 106114</name>
    <dbReference type="NCBI Taxonomy" id="1227553"/>
    <lineage>
        <taxon>Bacteria</taxon>
        <taxon>Thermotogati</taxon>
        <taxon>Deinococcota</taxon>
        <taxon>Deinococci</taxon>
        <taxon>Thermales</taxon>
        <taxon>Thermaceae</taxon>
        <taxon>Meiothermus</taxon>
    </lineage>
</organism>
<comment type="caution">
    <text evidence="1">The sequence shown here is derived from an EMBL/GenBank/DDBJ whole genome shotgun (WGS) entry which is preliminary data.</text>
</comment>
<protein>
    <submittedName>
        <fullName evidence="1">Uncharacterized protein</fullName>
    </submittedName>
</protein>
<dbReference type="OrthoDB" id="31980at2"/>
<name>A0A511R3L0_9DEIN</name>
<dbReference type="AlphaFoldDB" id="A0A511R3L0"/>
<dbReference type="RefSeq" id="WP_119341495.1">
    <property type="nucleotide sequence ID" value="NZ_BJXL01000066.1"/>
</dbReference>
<reference evidence="1 2" key="1">
    <citation type="submission" date="2019-07" db="EMBL/GenBank/DDBJ databases">
        <title>Whole genome shotgun sequence of Meiothermus hypogaeus NBRC 106114.</title>
        <authorList>
            <person name="Hosoyama A."/>
            <person name="Uohara A."/>
            <person name="Ohji S."/>
            <person name="Ichikawa N."/>
        </authorList>
    </citation>
    <scope>NUCLEOTIDE SEQUENCE [LARGE SCALE GENOMIC DNA]</scope>
    <source>
        <strain evidence="1 2">NBRC 106114</strain>
    </source>
</reference>
<gene>
    <name evidence="1" type="ORF">MHY01S_20630</name>
</gene>
<dbReference type="Proteomes" id="UP000321197">
    <property type="component" value="Unassembled WGS sequence"/>
</dbReference>
<accession>A0A511R3L0</accession>
<evidence type="ECO:0000313" key="2">
    <source>
        <dbReference type="Proteomes" id="UP000321197"/>
    </source>
</evidence>